<accession>A0ACB9AMI3</accession>
<reference evidence="1 2" key="2">
    <citation type="journal article" date="2022" name="Mol. Ecol. Resour.">
        <title>The genomes of chicory, endive, great burdock and yacon provide insights into Asteraceae paleo-polyploidization history and plant inulin production.</title>
        <authorList>
            <person name="Fan W."/>
            <person name="Wang S."/>
            <person name="Wang H."/>
            <person name="Wang A."/>
            <person name="Jiang F."/>
            <person name="Liu H."/>
            <person name="Zhao H."/>
            <person name="Xu D."/>
            <person name="Zhang Y."/>
        </authorList>
    </citation>
    <scope>NUCLEOTIDE SEQUENCE [LARGE SCALE GENOMIC DNA]</scope>
    <source>
        <strain evidence="2">cv. Punajuju</strain>
        <tissue evidence="1">Leaves</tissue>
    </source>
</reference>
<proteinExistence type="predicted"/>
<dbReference type="EMBL" id="CM042015">
    <property type="protein sequence ID" value="KAI3710918.1"/>
    <property type="molecule type" value="Genomic_DNA"/>
</dbReference>
<organism evidence="1 2">
    <name type="scientific">Cichorium intybus</name>
    <name type="common">Chicory</name>
    <dbReference type="NCBI Taxonomy" id="13427"/>
    <lineage>
        <taxon>Eukaryota</taxon>
        <taxon>Viridiplantae</taxon>
        <taxon>Streptophyta</taxon>
        <taxon>Embryophyta</taxon>
        <taxon>Tracheophyta</taxon>
        <taxon>Spermatophyta</taxon>
        <taxon>Magnoliopsida</taxon>
        <taxon>eudicotyledons</taxon>
        <taxon>Gunneridae</taxon>
        <taxon>Pentapetalae</taxon>
        <taxon>asterids</taxon>
        <taxon>campanulids</taxon>
        <taxon>Asterales</taxon>
        <taxon>Asteraceae</taxon>
        <taxon>Cichorioideae</taxon>
        <taxon>Cichorieae</taxon>
        <taxon>Cichoriinae</taxon>
        <taxon>Cichorium</taxon>
    </lineage>
</organism>
<evidence type="ECO:0000313" key="2">
    <source>
        <dbReference type="Proteomes" id="UP001055811"/>
    </source>
</evidence>
<reference evidence="2" key="1">
    <citation type="journal article" date="2022" name="Mol. Ecol. Resour.">
        <title>The genomes of chicory, endive, great burdock and yacon provide insights into Asteraceae palaeo-polyploidization history and plant inulin production.</title>
        <authorList>
            <person name="Fan W."/>
            <person name="Wang S."/>
            <person name="Wang H."/>
            <person name="Wang A."/>
            <person name="Jiang F."/>
            <person name="Liu H."/>
            <person name="Zhao H."/>
            <person name="Xu D."/>
            <person name="Zhang Y."/>
        </authorList>
    </citation>
    <scope>NUCLEOTIDE SEQUENCE [LARGE SCALE GENOMIC DNA]</scope>
    <source>
        <strain evidence="2">cv. Punajuju</strain>
    </source>
</reference>
<comment type="caution">
    <text evidence="1">The sequence shown here is derived from an EMBL/GenBank/DDBJ whole genome shotgun (WGS) entry which is preliminary data.</text>
</comment>
<protein>
    <submittedName>
        <fullName evidence="1">Uncharacterized protein</fullName>
    </submittedName>
</protein>
<keyword evidence="2" id="KW-1185">Reference proteome</keyword>
<dbReference type="Proteomes" id="UP001055811">
    <property type="component" value="Linkage Group LG07"/>
</dbReference>
<gene>
    <name evidence="1" type="ORF">L2E82_40714</name>
</gene>
<name>A0ACB9AMI3_CICIN</name>
<sequence length="90" mass="9869">MSIGNLCLVMAFFREKTQQEILGLVIGDGEKGRDAYIFVERTGPESFLVSDPNKAISLLQKICNHNSLFSLPLTKSLSAIGREGKAAIDR</sequence>
<evidence type="ECO:0000313" key="1">
    <source>
        <dbReference type="EMBL" id="KAI3710918.1"/>
    </source>
</evidence>